<dbReference type="EMBL" id="FMYQ01000030">
    <property type="protein sequence ID" value="SDE01876.1"/>
    <property type="molecule type" value="Genomic_DNA"/>
</dbReference>
<keyword evidence="2" id="KW-1185">Reference proteome</keyword>
<dbReference type="STRING" id="416944.SAMN05421548_13087"/>
<evidence type="ECO:0000313" key="1">
    <source>
        <dbReference type="EMBL" id="SDE01876.1"/>
    </source>
</evidence>
<proteinExistence type="predicted"/>
<gene>
    <name evidence="1" type="ORF">SAMN05421548_13087</name>
</gene>
<dbReference type="RefSeq" id="WP_092003574.1">
    <property type="nucleotide sequence ID" value="NZ_FMYQ01000030.1"/>
</dbReference>
<dbReference type="Proteomes" id="UP000198908">
    <property type="component" value="Unassembled WGS sequence"/>
</dbReference>
<evidence type="ECO:0000313" key="2">
    <source>
        <dbReference type="Proteomes" id="UP000198908"/>
    </source>
</evidence>
<sequence>MKLLTRAFILESYGVRLAPPQLAQLLLLSEGTVRNQISAGTFPIPTYVEGGRRFASYDAIADYLDDVSEAAKRQHAMRLLRPPG</sequence>
<accession>A0A1G6ZJZ4</accession>
<dbReference type="AlphaFoldDB" id="A0A1G6ZJZ4"/>
<reference evidence="2" key="1">
    <citation type="submission" date="2016-09" db="EMBL/GenBank/DDBJ databases">
        <authorList>
            <person name="Varghese N."/>
            <person name="Submissions S."/>
        </authorList>
    </citation>
    <scope>NUCLEOTIDE SEQUENCE [LARGE SCALE GENOMIC DNA]</scope>
    <source>
        <strain evidence="2">TNe-862</strain>
    </source>
</reference>
<dbReference type="OrthoDB" id="8721890at2"/>
<organism evidence="1 2">
    <name type="scientific">Paraburkholderia lycopersici</name>
    <dbReference type="NCBI Taxonomy" id="416944"/>
    <lineage>
        <taxon>Bacteria</taxon>
        <taxon>Pseudomonadati</taxon>
        <taxon>Pseudomonadota</taxon>
        <taxon>Betaproteobacteria</taxon>
        <taxon>Burkholderiales</taxon>
        <taxon>Burkholderiaceae</taxon>
        <taxon>Paraburkholderia</taxon>
    </lineage>
</organism>
<name>A0A1G6ZJZ4_9BURK</name>
<evidence type="ECO:0008006" key="3">
    <source>
        <dbReference type="Google" id="ProtNLM"/>
    </source>
</evidence>
<protein>
    <recommendedName>
        <fullName evidence="3">Helix-turn-helix domain-containing protein</fullName>
    </recommendedName>
</protein>